<dbReference type="GO" id="GO:0003989">
    <property type="term" value="F:acetyl-CoA carboxylase activity"/>
    <property type="evidence" value="ECO:0007669"/>
    <property type="project" value="InterPro"/>
</dbReference>
<gene>
    <name evidence="1" type="ORF">EKG83_42670</name>
</gene>
<name>A0A5Q0HBD4_SACSY</name>
<sequence>MSAAPHLRVVRGNPDDEELAAVTAVVAALSAARAEGREQPRRSAWADRSRLVRRPLDRGPGAWRASGLPG</sequence>
<keyword evidence="2" id="KW-1185">Reference proteome</keyword>
<dbReference type="KEGG" id="ssyi:EKG83_42670"/>
<dbReference type="AlphaFoldDB" id="A0A5Q0HBD4"/>
<dbReference type="InterPro" id="IPR032716">
    <property type="entry name" value="ACC_epsilon"/>
</dbReference>
<protein>
    <submittedName>
        <fullName evidence="1">Acyl-CoA carboxylase subunit epsilon</fullName>
    </submittedName>
</protein>
<dbReference type="RefSeq" id="WP_033429072.1">
    <property type="nucleotide sequence ID" value="NZ_CP034550.1"/>
</dbReference>
<dbReference type="Pfam" id="PF13822">
    <property type="entry name" value="ACC_epsilon"/>
    <property type="match status" value="1"/>
</dbReference>
<accession>A0A5Q0HBD4</accession>
<dbReference type="GO" id="GO:0004658">
    <property type="term" value="F:propionyl-CoA carboxylase activity"/>
    <property type="evidence" value="ECO:0007669"/>
    <property type="project" value="InterPro"/>
</dbReference>
<organism evidence="1 2">
    <name type="scientific">Saccharothrix syringae</name>
    <name type="common">Nocardiopsis syringae</name>
    <dbReference type="NCBI Taxonomy" id="103733"/>
    <lineage>
        <taxon>Bacteria</taxon>
        <taxon>Bacillati</taxon>
        <taxon>Actinomycetota</taxon>
        <taxon>Actinomycetes</taxon>
        <taxon>Pseudonocardiales</taxon>
        <taxon>Pseudonocardiaceae</taxon>
        <taxon>Saccharothrix</taxon>
    </lineage>
</organism>
<reference evidence="2" key="1">
    <citation type="journal article" date="2021" name="Curr. Microbiol.">
        <title>Complete genome of nocamycin-producing strain Saccharothrix syringae NRRL B-16468 reveals the biosynthetic potential for secondary metabolites.</title>
        <authorList>
            <person name="Mo X."/>
            <person name="Yang S."/>
        </authorList>
    </citation>
    <scope>NUCLEOTIDE SEQUENCE [LARGE SCALE GENOMIC DNA]</scope>
    <source>
        <strain evidence="2">ATCC 51364 / DSM 43886 / JCM 6844 / KCTC 9398 / NBRC 14523 / NRRL B-16468 / INA 2240</strain>
    </source>
</reference>
<dbReference type="Proteomes" id="UP000325787">
    <property type="component" value="Chromosome"/>
</dbReference>
<dbReference type="EMBL" id="CP034550">
    <property type="protein sequence ID" value="QFZ23255.1"/>
    <property type="molecule type" value="Genomic_DNA"/>
</dbReference>
<evidence type="ECO:0000313" key="1">
    <source>
        <dbReference type="EMBL" id="QFZ23255.1"/>
    </source>
</evidence>
<proteinExistence type="predicted"/>
<evidence type="ECO:0000313" key="2">
    <source>
        <dbReference type="Proteomes" id="UP000325787"/>
    </source>
</evidence>
<dbReference type="OrthoDB" id="4300992at2"/>